<evidence type="ECO:0000256" key="8">
    <source>
        <dbReference type="ARBA" id="ARBA00023136"/>
    </source>
</evidence>
<evidence type="ECO:0000256" key="10">
    <source>
        <dbReference type="ARBA" id="ARBA00023264"/>
    </source>
</evidence>
<dbReference type="EMBL" id="MFKF01000328">
    <property type="protein sequence ID" value="OGG46264.1"/>
    <property type="molecule type" value="Genomic_DNA"/>
</dbReference>
<comment type="subcellular location">
    <subcellularLocation>
        <location evidence="1">Membrane</location>
        <topology evidence="1">Multi-pass membrane protein</topology>
    </subcellularLocation>
</comment>
<keyword evidence="6 13" id="KW-1133">Transmembrane helix</keyword>
<dbReference type="InterPro" id="IPR050324">
    <property type="entry name" value="CDP-alcohol_PTase-I"/>
</dbReference>
<feature type="transmembrane region" description="Helical" evidence="13">
    <location>
        <begin position="172"/>
        <end position="190"/>
    </location>
</feature>
<keyword evidence="7" id="KW-0443">Lipid metabolism</keyword>
<evidence type="ECO:0000313" key="15">
    <source>
        <dbReference type="Proteomes" id="UP000178606"/>
    </source>
</evidence>
<evidence type="ECO:0000256" key="13">
    <source>
        <dbReference type="SAM" id="Phobius"/>
    </source>
</evidence>
<keyword evidence="4 11" id="KW-0808">Transferase</keyword>
<evidence type="ECO:0000256" key="7">
    <source>
        <dbReference type="ARBA" id="ARBA00023098"/>
    </source>
</evidence>
<dbReference type="GO" id="GO:0016780">
    <property type="term" value="F:phosphotransferase activity, for other substituted phosphate groups"/>
    <property type="evidence" value="ECO:0007669"/>
    <property type="project" value="InterPro"/>
</dbReference>
<evidence type="ECO:0000256" key="12">
    <source>
        <dbReference type="SAM" id="MobiDB-lite"/>
    </source>
</evidence>
<comment type="similarity">
    <text evidence="2 11">Belongs to the CDP-alcohol phosphatidyltransferase class-I family.</text>
</comment>
<dbReference type="Gene3D" id="1.20.120.1760">
    <property type="match status" value="1"/>
</dbReference>
<dbReference type="PANTHER" id="PTHR14269">
    <property type="entry name" value="CDP-DIACYLGLYCEROL--GLYCEROL-3-PHOSPHATE 3-PHOSPHATIDYLTRANSFERASE-RELATED"/>
    <property type="match status" value="1"/>
</dbReference>
<gene>
    <name evidence="14" type="ORF">A3F84_07910</name>
</gene>
<proteinExistence type="inferred from homology"/>
<dbReference type="GO" id="GO:0046474">
    <property type="term" value="P:glycerophospholipid biosynthetic process"/>
    <property type="evidence" value="ECO:0007669"/>
    <property type="project" value="TreeGrafter"/>
</dbReference>
<dbReference type="AlphaFoldDB" id="A0A1F6CAN8"/>
<reference evidence="14 15" key="1">
    <citation type="journal article" date="2016" name="Nat. Commun.">
        <title>Thousands of microbial genomes shed light on interconnected biogeochemical processes in an aquifer system.</title>
        <authorList>
            <person name="Anantharaman K."/>
            <person name="Brown C.T."/>
            <person name="Hug L.A."/>
            <person name="Sharon I."/>
            <person name="Castelle C.J."/>
            <person name="Probst A.J."/>
            <person name="Thomas B.C."/>
            <person name="Singh A."/>
            <person name="Wilkins M.J."/>
            <person name="Karaoz U."/>
            <person name="Brodie E.L."/>
            <person name="Williams K.H."/>
            <person name="Hubbard S.S."/>
            <person name="Banfield J.F."/>
        </authorList>
    </citation>
    <scope>NUCLEOTIDE SEQUENCE [LARGE SCALE GENOMIC DNA]</scope>
    <source>
        <strain evidence="15">RIFCSPLOWO2_12_FULL_64_10</strain>
    </source>
</reference>
<protein>
    <recommendedName>
        <fullName evidence="16">CDP-diacylglycerol--glycerol-3-phosphate 3-phosphatidyltransferase</fullName>
    </recommendedName>
</protein>
<evidence type="ECO:0000256" key="5">
    <source>
        <dbReference type="ARBA" id="ARBA00022692"/>
    </source>
</evidence>
<evidence type="ECO:0008006" key="16">
    <source>
        <dbReference type="Google" id="ProtNLM"/>
    </source>
</evidence>
<sequence length="207" mass="22041">MHPLPQHPWAKPSSDEQGPTVGLRKQITALPNLLTVMRVLPIPAIYFCLRQGAPFYEGVALALIVVALATDFLDGYVARRQGLKTQLGLILDPTADKLLISSLAVMGAVFKGLPAWMAAVVVGKDALVFIGAGVIFLRRGLVFPADRWGRGTTLAASVGFILYFVSPPPYSVYAVGCIIGCIALSAVAYGRKFVHLLRASGPAAFPP</sequence>
<evidence type="ECO:0000313" key="14">
    <source>
        <dbReference type="EMBL" id="OGG46264.1"/>
    </source>
</evidence>
<dbReference type="Proteomes" id="UP000178606">
    <property type="component" value="Unassembled WGS sequence"/>
</dbReference>
<evidence type="ECO:0000256" key="11">
    <source>
        <dbReference type="RuleBase" id="RU003750"/>
    </source>
</evidence>
<dbReference type="InterPro" id="IPR043130">
    <property type="entry name" value="CDP-OH_PTrfase_TM_dom"/>
</dbReference>
<evidence type="ECO:0000256" key="1">
    <source>
        <dbReference type="ARBA" id="ARBA00004141"/>
    </source>
</evidence>
<dbReference type="GO" id="GO:0016020">
    <property type="term" value="C:membrane"/>
    <property type="evidence" value="ECO:0007669"/>
    <property type="project" value="UniProtKB-SubCell"/>
</dbReference>
<feature type="region of interest" description="Disordered" evidence="12">
    <location>
        <begin position="1"/>
        <end position="20"/>
    </location>
</feature>
<dbReference type="InterPro" id="IPR048254">
    <property type="entry name" value="CDP_ALCOHOL_P_TRANSF_CS"/>
</dbReference>
<keyword evidence="8 13" id="KW-0472">Membrane</keyword>
<dbReference type="PANTHER" id="PTHR14269:SF11">
    <property type="entry name" value="CDP-DIACYLGLYCEROL--GLYCEROL-3-PHOSPHATE 3-PHOSPHATIDYLTRANSFERASE"/>
    <property type="match status" value="1"/>
</dbReference>
<dbReference type="InterPro" id="IPR000462">
    <property type="entry name" value="CDP-OH_P_trans"/>
</dbReference>
<name>A0A1F6CAN8_HANXR</name>
<evidence type="ECO:0000256" key="2">
    <source>
        <dbReference type="ARBA" id="ARBA00010441"/>
    </source>
</evidence>
<evidence type="ECO:0000256" key="9">
    <source>
        <dbReference type="ARBA" id="ARBA00023209"/>
    </source>
</evidence>
<feature type="transmembrane region" description="Helical" evidence="13">
    <location>
        <begin position="59"/>
        <end position="77"/>
    </location>
</feature>
<evidence type="ECO:0000256" key="4">
    <source>
        <dbReference type="ARBA" id="ARBA00022679"/>
    </source>
</evidence>
<accession>A0A1F6CAN8</accession>
<keyword evidence="5 13" id="KW-0812">Transmembrane</keyword>
<keyword evidence="9" id="KW-0594">Phospholipid biosynthesis</keyword>
<dbReference type="Pfam" id="PF01066">
    <property type="entry name" value="CDP-OH_P_transf"/>
    <property type="match status" value="1"/>
</dbReference>
<feature type="transmembrane region" description="Helical" evidence="13">
    <location>
        <begin position="148"/>
        <end position="166"/>
    </location>
</feature>
<feature type="transmembrane region" description="Helical" evidence="13">
    <location>
        <begin position="116"/>
        <end position="136"/>
    </location>
</feature>
<keyword evidence="3" id="KW-0444">Lipid biosynthesis</keyword>
<evidence type="ECO:0000256" key="6">
    <source>
        <dbReference type="ARBA" id="ARBA00022989"/>
    </source>
</evidence>
<keyword evidence="10" id="KW-1208">Phospholipid metabolism</keyword>
<evidence type="ECO:0000256" key="3">
    <source>
        <dbReference type="ARBA" id="ARBA00022516"/>
    </source>
</evidence>
<dbReference type="PROSITE" id="PS00379">
    <property type="entry name" value="CDP_ALCOHOL_P_TRANSF"/>
    <property type="match status" value="1"/>
</dbReference>
<comment type="caution">
    <text evidence="14">The sequence shown here is derived from an EMBL/GenBank/DDBJ whole genome shotgun (WGS) entry which is preliminary data.</text>
</comment>
<organism evidence="14 15">
    <name type="scientific">Handelsmanbacteria sp. (strain RIFCSPLOWO2_12_FULL_64_10)</name>
    <dbReference type="NCBI Taxonomy" id="1817868"/>
    <lineage>
        <taxon>Bacteria</taxon>
        <taxon>Candidatus Handelsmaniibacteriota</taxon>
    </lineage>
</organism>